<keyword evidence="1" id="KW-1185">Reference proteome</keyword>
<dbReference type="Proteomes" id="UP001652660">
    <property type="component" value="Chromosome 6c"/>
</dbReference>
<dbReference type="RefSeq" id="XP_071909983.1">
    <property type="nucleotide sequence ID" value="XM_072053882.1"/>
</dbReference>
<dbReference type="GeneID" id="113691347"/>
<reference evidence="2" key="1">
    <citation type="submission" date="2025-08" db="UniProtKB">
        <authorList>
            <consortium name="RefSeq"/>
        </authorList>
    </citation>
    <scope>IDENTIFICATION</scope>
    <source>
        <tissue evidence="2">Leaves</tissue>
    </source>
</reference>
<gene>
    <name evidence="2" type="primary">LOC113691347</name>
</gene>
<name>A0ABM4URR9_COFAR</name>
<sequence>MADPGRKHNYLVTHYPGDDVLQKYQISVYQLLEMAVDHIKRNMGKYSEEFSAIMGSCNLPEPTSTTNYKVWRRWSWLLSMPPHQALDHFFMTLEEKDPDWAHKHRVVGFEKML</sequence>
<proteinExistence type="predicted"/>
<evidence type="ECO:0000313" key="1">
    <source>
        <dbReference type="Proteomes" id="UP001652660"/>
    </source>
</evidence>
<protein>
    <submittedName>
        <fullName evidence="2">Uncharacterized protein isoform X2</fullName>
    </submittedName>
</protein>
<accession>A0ABM4URR9</accession>
<organism evidence="1 2">
    <name type="scientific">Coffea arabica</name>
    <name type="common">Arabian coffee</name>
    <dbReference type="NCBI Taxonomy" id="13443"/>
    <lineage>
        <taxon>Eukaryota</taxon>
        <taxon>Viridiplantae</taxon>
        <taxon>Streptophyta</taxon>
        <taxon>Embryophyta</taxon>
        <taxon>Tracheophyta</taxon>
        <taxon>Spermatophyta</taxon>
        <taxon>Magnoliopsida</taxon>
        <taxon>eudicotyledons</taxon>
        <taxon>Gunneridae</taxon>
        <taxon>Pentapetalae</taxon>
        <taxon>asterids</taxon>
        <taxon>lamiids</taxon>
        <taxon>Gentianales</taxon>
        <taxon>Rubiaceae</taxon>
        <taxon>Ixoroideae</taxon>
        <taxon>Gardenieae complex</taxon>
        <taxon>Bertiereae - Coffeeae clade</taxon>
        <taxon>Coffeeae</taxon>
        <taxon>Coffea</taxon>
    </lineage>
</organism>
<evidence type="ECO:0000313" key="2">
    <source>
        <dbReference type="RefSeq" id="XP_071909983.1"/>
    </source>
</evidence>